<dbReference type="AlphaFoldDB" id="A0A7J6SYM3"/>
<proteinExistence type="predicted"/>
<evidence type="ECO:0000313" key="2">
    <source>
        <dbReference type="EMBL" id="KAF4738028.1"/>
    </source>
</evidence>
<name>A0A7J6SYM3_PEROL</name>
<accession>A0A7J6SYM3</accession>
<feature type="compositionally biased region" description="Polar residues" evidence="1">
    <location>
        <begin position="113"/>
        <end position="130"/>
    </location>
</feature>
<dbReference type="EMBL" id="JABANM010011233">
    <property type="protein sequence ID" value="KAF4738028.1"/>
    <property type="molecule type" value="Genomic_DNA"/>
</dbReference>
<feature type="region of interest" description="Disordered" evidence="1">
    <location>
        <begin position="174"/>
        <end position="200"/>
    </location>
</feature>
<evidence type="ECO:0000256" key="1">
    <source>
        <dbReference type="SAM" id="MobiDB-lite"/>
    </source>
</evidence>
<feature type="compositionally biased region" description="Pro residues" evidence="1">
    <location>
        <begin position="32"/>
        <end position="52"/>
    </location>
</feature>
<comment type="caution">
    <text evidence="2">The sequence shown here is derived from an EMBL/GenBank/DDBJ whole genome shotgun (WGS) entry which is preliminary data.</text>
</comment>
<sequence>MATAVPEGHQFPAIASQSWGGTAPPMARAIPPHHPPPPPPPTPPSVPPPRLPATPTHDENENIINNGTGVPYPSKTHWRLRNDHRRLNADLVALSTQRPRTAPPSENPELKPSDSSGRSPKQQQHLSIKNNPERTSHLHTADHNPSFEEGVHGGMCAKCRAEGVPPGFCMHNNVPTTSDYTETRQQQQRQTSRGGGNPPTLRLRAFLEAQRAELEKFLGDPELV</sequence>
<protein>
    <submittedName>
        <fullName evidence="2">Uncharacterized protein</fullName>
    </submittedName>
</protein>
<dbReference type="Proteomes" id="UP000574390">
    <property type="component" value="Unassembled WGS sequence"/>
</dbReference>
<organism evidence="2 3">
    <name type="scientific">Perkinsus olseni</name>
    <name type="common">Perkinsus atlanticus</name>
    <dbReference type="NCBI Taxonomy" id="32597"/>
    <lineage>
        <taxon>Eukaryota</taxon>
        <taxon>Sar</taxon>
        <taxon>Alveolata</taxon>
        <taxon>Perkinsozoa</taxon>
        <taxon>Perkinsea</taxon>
        <taxon>Perkinsida</taxon>
        <taxon>Perkinsidae</taxon>
        <taxon>Perkinsus</taxon>
    </lineage>
</organism>
<feature type="compositionally biased region" description="Basic and acidic residues" evidence="1">
    <location>
        <begin position="131"/>
        <end position="146"/>
    </location>
</feature>
<feature type="region of interest" description="Disordered" evidence="1">
    <location>
        <begin position="1"/>
        <end position="146"/>
    </location>
</feature>
<feature type="compositionally biased region" description="Low complexity" evidence="1">
    <location>
        <begin position="183"/>
        <end position="192"/>
    </location>
</feature>
<gene>
    <name evidence="2" type="ORF">FOZ62_010803</name>
</gene>
<reference evidence="2 3" key="1">
    <citation type="submission" date="2020-04" db="EMBL/GenBank/DDBJ databases">
        <title>Perkinsus olseni comparative genomics.</title>
        <authorList>
            <person name="Bogema D.R."/>
        </authorList>
    </citation>
    <scope>NUCLEOTIDE SEQUENCE [LARGE SCALE GENOMIC DNA]</scope>
    <source>
        <strain evidence="2">ATCC PRA-205</strain>
    </source>
</reference>
<evidence type="ECO:0000313" key="3">
    <source>
        <dbReference type="Proteomes" id="UP000574390"/>
    </source>
</evidence>
<feature type="non-terminal residue" evidence="2">
    <location>
        <position position="224"/>
    </location>
</feature>